<dbReference type="Gene3D" id="3.90.226.10">
    <property type="entry name" value="2-enoyl-CoA Hydratase, Chain A, domain 1"/>
    <property type="match status" value="1"/>
</dbReference>
<organism evidence="2 3">
    <name type="scientific">Sulfitobacter pacificus</name>
    <dbReference type="NCBI Taxonomy" id="1499314"/>
    <lineage>
        <taxon>Bacteria</taxon>
        <taxon>Pseudomonadati</taxon>
        <taxon>Pseudomonadota</taxon>
        <taxon>Alphaproteobacteria</taxon>
        <taxon>Rhodobacterales</taxon>
        <taxon>Roseobacteraceae</taxon>
        <taxon>Sulfitobacter</taxon>
    </lineage>
</organism>
<keyword evidence="3" id="KW-1185">Reference proteome</keyword>
<dbReference type="InterPro" id="IPR014748">
    <property type="entry name" value="Enoyl-CoA_hydra_C"/>
</dbReference>
<dbReference type="InterPro" id="IPR001753">
    <property type="entry name" value="Enoyl-CoA_hydra/iso"/>
</dbReference>
<reference evidence="2" key="2">
    <citation type="submission" date="2023-01" db="EMBL/GenBank/DDBJ databases">
        <title>Draft genome sequence of Sulfitobacter pacificus strain NBRC 109915.</title>
        <authorList>
            <person name="Sun Q."/>
            <person name="Mori K."/>
        </authorList>
    </citation>
    <scope>NUCLEOTIDE SEQUENCE</scope>
    <source>
        <strain evidence="2">NBRC 109915</strain>
    </source>
</reference>
<dbReference type="CDD" id="cd06558">
    <property type="entry name" value="crotonase-like"/>
    <property type="match status" value="1"/>
</dbReference>
<dbReference type="PANTHER" id="PTHR42964">
    <property type="entry name" value="ENOYL-COA HYDRATASE"/>
    <property type="match status" value="1"/>
</dbReference>
<dbReference type="Gene3D" id="1.10.12.10">
    <property type="entry name" value="Lyase 2-enoyl-coa Hydratase, Chain A, domain 2"/>
    <property type="match status" value="1"/>
</dbReference>
<evidence type="ECO:0000256" key="1">
    <source>
        <dbReference type="ARBA" id="ARBA00005254"/>
    </source>
</evidence>
<dbReference type="Pfam" id="PF00378">
    <property type="entry name" value="ECH_1"/>
    <property type="match status" value="1"/>
</dbReference>
<reference evidence="2" key="1">
    <citation type="journal article" date="2014" name="Int. J. Syst. Evol. Microbiol.">
        <title>Complete genome of a new Firmicutes species belonging to the dominant human colonic microbiota ('Ruminococcus bicirculans') reveals two chromosomes and a selective capacity to utilize plant glucans.</title>
        <authorList>
            <consortium name="NISC Comparative Sequencing Program"/>
            <person name="Wegmann U."/>
            <person name="Louis P."/>
            <person name="Goesmann A."/>
            <person name="Henrissat B."/>
            <person name="Duncan S.H."/>
            <person name="Flint H.J."/>
        </authorList>
    </citation>
    <scope>NUCLEOTIDE SEQUENCE</scope>
    <source>
        <strain evidence="2">NBRC 109915</strain>
    </source>
</reference>
<dbReference type="PANTHER" id="PTHR42964:SF1">
    <property type="entry name" value="POLYKETIDE BIOSYNTHESIS ENOYL-COA HYDRATASE PKSH-RELATED"/>
    <property type="match status" value="1"/>
</dbReference>
<comment type="caution">
    <text evidence="2">The sequence shown here is derived from an EMBL/GenBank/DDBJ whole genome shotgun (WGS) entry which is preliminary data.</text>
</comment>
<gene>
    <name evidence="2" type="primary">atuE</name>
    <name evidence="2" type="ORF">GCM10007927_40050</name>
</gene>
<dbReference type="RefSeq" id="WP_284376452.1">
    <property type="nucleotide sequence ID" value="NZ_BSNL01000007.1"/>
</dbReference>
<accession>A0ABQ5VQ60</accession>
<protein>
    <submittedName>
        <fullName evidence="2">Isohexenylglutaconyl-CoA hydratase</fullName>
    </submittedName>
</protein>
<dbReference type="InterPro" id="IPR029045">
    <property type="entry name" value="ClpP/crotonase-like_dom_sf"/>
</dbReference>
<evidence type="ECO:0000313" key="3">
    <source>
        <dbReference type="Proteomes" id="UP001161388"/>
    </source>
</evidence>
<dbReference type="InterPro" id="IPR051683">
    <property type="entry name" value="Enoyl-CoA_Hydratase/Isomerase"/>
</dbReference>
<dbReference type="Proteomes" id="UP001161388">
    <property type="component" value="Unassembled WGS sequence"/>
</dbReference>
<dbReference type="SUPFAM" id="SSF52096">
    <property type="entry name" value="ClpP/crotonase"/>
    <property type="match status" value="1"/>
</dbReference>
<proteinExistence type="inferred from homology"/>
<comment type="similarity">
    <text evidence="1">Belongs to the enoyl-CoA hydratase/isomerase family.</text>
</comment>
<evidence type="ECO:0000313" key="2">
    <source>
        <dbReference type="EMBL" id="GLQ29202.1"/>
    </source>
</evidence>
<name>A0ABQ5VQ60_9RHOB</name>
<dbReference type="EMBL" id="BSNL01000007">
    <property type="protein sequence ID" value="GLQ29202.1"/>
    <property type="molecule type" value="Genomic_DNA"/>
</dbReference>
<sequence>MEKNSASPIQETRQGFVLTITLSDPDRRNALSDAMVAALMDAFDRAAQDTSLRAVVLRANGSAFCAGADLGATIERLDGSTKGNAAIKRVNSEAGALFARFAELPLCTFAIVHGPAMGGGFGLAACADVVLATPEARFSLSETTLGLLPGQISPYVAARCGTRTAARLALTAARINGAGAKQVGIVDELCDTMEALEMQLTTMLTGVGRCAREANAETKALFRSLALPVSDDFRHHAASAFLARLEHAEGREGVTAFIAKRRTNWVEQP</sequence>